<evidence type="ECO:0000256" key="1">
    <source>
        <dbReference type="ARBA" id="ARBA00022617"/>
    </source>
</evidence>
<keyword evidence="1 4" id="KW-0349">Heme</keyword>
<protein>
    <submittedName>
        <fullName evidence="6">Di-heme oxidoredictase family protein</fullName>
    </submittedName>
</protein>
<gene>
    <name evidence="6" type="ORF">GCM10023091_34200</name>
</gene>
<evidence type="ECO:0000256" key="3">
    <source>
        <dbReference type="ARBA" id="ARBA00023004"/>
    </source>
</evidence>
<dbReference type="PANTHER" id="PTHR30600:SF4">
    <property type="entry name" value="CYTOCHROME C DOMAIN-CONTAINING PROTEIN"/>
    <property type="match status" value="1"/>
</dbReference>
<dbReference type="SUPFAM" id="SSF46626">
    <property type="entry name" value="Cytochrome c"/>
    <property type="match status" value="1"/>
</dbReference>
<dbReference type="InterPro" id="IPR036909">
    <property type="entry name" value="Cyt_c-like_dom_sf"/>
</dbReference>
<keyword evidence="3 4" id="KW-0408">Iron</keyword>
<dbReference type="InterPro" id="IPR051395">
    <property type="entry name" value="Cytochrome_c_Peroxidase/MauG"/>
</dbReference>
<dbReference type="Proteomes" id="UP001501508">
    <property type="component" value="Unassembled WGS sequence"/>
</dbReference>
<reference evidence="7" key="1">
    <citation type="journal article" date="2019" name="Int. J. Syst. Evol. Microbiol.">
        <title>The Global Catalogue of Microorganisms (GCM) 10K type strain sequencing project: providing services to taxonomists for standard genome sequencing and annotation.</title>
        <authorList>
            <consortium name="The Broad Institute Genomics Platform"/>
            <consortium name="The Broad Institute Genome Sequencing Center for Infectious Disease"/>
            <person name="Wu L."/>
            <person name="Ma J."/>
        </authorList>
    </citation>
    <scope>NUCLEOTIDE SEQUENCE [LARGE SCALE GENOMIC DNA]</scope>
    <source>
        <strain evidence="7">JCM 31920</strain>
    </source>
</reference>
<organism evidence="6 7">
    <name type="scientific">Ravibacter arvi</name>
    <dbReference type="NCBI Taxonomy" id="2051041"/>
    <lineage>
        <taxon>Bacteria</taxon>
        <taxon>Pseudomonadati</taxon>
        <taxon>Bacteroidota</taxon>
        <taxon>Cytophagia</taxon>
        <taxon>Cytophagales</taxon>
        <taxon>Spirosomataceae</taxon>
        <taxon>Ravibacter</taxon>
    </lineage>
</organism>
<keyword evidence="7" id="KW-1185">Reference proteome</keyword>
<evidence type="ECO:0000313" key="7">
    <source>
        <dbReference type="Proteomes" id="UP001501508"/>
    </source>
</evidence>
<evidence type="ECO:0000256" key="4">
    <source>
        <dbReference type="PROSITE-ProRule" id="PRU00433"/>
    </source>
</evidence>
<evidence type="ECO:0000313" key="6">
    <source>
        <dbReference type="EMBL" id="GAA4444283.1"/>
    </source>
</evidence>
<proteinExistence type="predicted"/>
<evidence type="ECO:0000256" key="2">
    <source>
        <dbReference type="ARBA" id="ARBA00022723"/>
    </source>
</evidence>
<accession>A0ABP8M7H2</accession>
<evidence type="ECO:0000259" key="5">
    <source>
        <dbReference type="PROSITE" id="PS51007"/>
    </source>
</evidence>
<dbReference type="InterPro" id="IPR009056">
    <property type="entry name" value="Cyt_c-like_dom"/>
</dbReference>
<dbReference type="InterPro" id="IPR010538">
    <property type="entry name" value="DHOR"/>
</dbReference>
<sequence length="470" mass="51156">MLLLSIAPSMWSPTKILPVIFLLFTLTSCKKLTAEKDEELSGGKEGTVFLKSVDAFGQPFPGLDHNEIRKFQIGNSLNRNNWVAAPASASARDGLGPLFNASACAACHARDGRGLPFNSAGQPTQTLLFRLSVLSHDGQPIPEPVYGGQLQHQSVAGAIPEGNIKIAYTEEPGKYPDGTPYSLRKPTYSVENHGYGAMHPGTMISPRLAPHMAGIGLLDAVSEATILEAADPDDRDDDGVSGRANYVWNVRLQKKQIGKFGWKANEPTAEQQVAGAFVNDIGITSGIFPNEALSPGQSTRYSHLPSGGTPEIDAEGLANVVFYVKTLAIPARRDWQREEVLKGKMLFNQTGCTSCHLPVLKTAPDAEPHYLAAQIIRPYTDLLLHDMGPGLADNRPDGLATGTEWRTAPLWGIGLQKTVNKHTFFLHDGRARNLEEAILWHGGEAEKAKRGFMELSGQDREYLIRFIESL</sequence>
<name>A0ABP8M7H2_9BACT</name>
<feature type="domain" description="Cytochrome c" evidence="5">
    <location>
        <begin position="338"/>
        <end position="470"/>
    </location>
</feature>
<comment type="caution">
    <text evidence="6">The sequence shown here is derived from an EMBL/GenBank/DDBJ whole genome shotgun (WGS) entry which is preliminary data.</text>
</comment>
<dbReference type="PIRSF" id="PIRSF028099">
    <property type="entry name" value="DUF1111"/>
    <property type="match status" value="1"/>
</dbReference>
<dbReference type="EMBL" id="BAABEY010000031">
    <property type="protein sequence ID" value="GAA4444283.1"/>
    <property type="molecule type" value="Genomic_DNA"/>
</dbReference>
<dbReference type="PANTHER" id="PTHR30600">
    <property type="entry name" value="CYTOCHROME C PEROXIDASE-RELATED"/>
    <property type="match status" value="1"/>
</dbReference>
<dbReference type="Gene3D" id="1.10.760.10">
    <property type="entry name" value="Cytochrome c-like domain"/>
    <property type="match status" value="1"/>
</dbReference>
<dbReference type="Pfam" id="PF06537">
    <property type="entry name" value="DHOR"/>
    <property type="match status" value="1"/>
</dbReference>
<keyword evidence="2 4" id="KW-0479">Metal-binding</keyword>
<dbReference type="PROSITE" id="PS51007">
    <property type="entry name" value="CYTC"/>
    <property type="match status" value="1"/>
</dbReference>